<dbReference type="GeneID" id="24780142"/>
<evidence type="ECO:0008006" key="25">
    <source>
        <dbReference type="Google" id="ProtNLM"/>
    </source>
</evidence>
<dbReference type="EMBL" id="CP033237">
    <property type="protein sequence ID" value="AZF73465.1"/>
    <property type="molecule type" value="Genomic_DNA"/>
</dbReference>
<evidence type="ECO:0000313" key="23">
    <source>
        <dbReference type="Proteomes" id="UP000282269"/>
    </source>
</evidence>
<dbReference type="GeneID" id="44129433"/>
<dbReference type="Proteomes" id="UP000269431">
    <property type="component" value="Chromosome"/>
</dbReference>
<dbReference type="RefSeq" id="WP_009988709.1">
    <property type="nucleotide sequence ID" value="NZ_CP011055.2"/>
</dbReference>
<name>A0A0E3K0N3_SACSO</name>
<evidence type="ECO:0000313" key="21">
    <source>
        <dbReference type="Proteomes" id="UP000275843"/>
    </source>
</evidence>
<dbReference type="EMBL" id="CP033235">
    <property type="protein sequence ID" value="AZF68225.1"/>
    <property type="molecule type" value="Genomic_DNA"/>
</dbReference>
<dbReference type="EMBL" id="CP033236">
    <property type="protein sequence ID" value="AZF70845.1"/>
    <property type="molecule type" value="Genomic_DNA"/>
</dbReference>
<evidence type="ECO:0000313" key="3">
    <source>
        <dbReference type="EMBL" id="AKA79142.1"/>
    </source>
</evidence>
<dbReference type="KEGG" id="ssof:SULC_1473"/>
<evidence type="ECO:0000313" key="2">
    <source>
        <dbReference type="EMBL" id="AKA76449.1"/>
    </source>
</evidence>
<evidence type="ECO:0000313" key="4">
    <source>
        <dbReference type="EMBL" id="AZF68225.1"/>
    </source>
</evidence>
<reference evidence="11 24" key="6">
    <citation type="journal article" date="2020" name="Nat. Commun.">
        <title>The structures of two archaeal type IV pili illuminate evolutionary relationships.</title>
        <authorList>
            <person name="Wang F."/>
            <person name="Baquero D.P."/>
            <person name="Su Z."/>
            <person name="Beltran L.C."/>
            <person name="Prangishvili D."/>
            <person name="Krupovic M."/>
            <person name="Egelman E.H."/>
        </authorList>
    </citation>
    <scope>NUCLEOTIDE SEQUENCE [LARGE SCALE GENOMIC DNA]</scope>
    <source>
        <strain evidence="11 24">POZ149</strain>
    </source>
</reference>
<dbReference type="EMBL" id="CP011057">
    <property type="protein sequence ID" value="AKA79142.1"/>
    <property type="molecule type" value="Genomic_DNA"/>
</dbReference>
<dbReference type="EMBL" id="CP050869">
    <property type="protein sequence ID" value="QPG50747.1"/>
    <property type="molecule type" value="Genomic_DNA"/>
</dbReference>
<evidence type="ECO:0000313" key="6">
    <source>
        <dbReference type="EMBL" id="AZF73465.1"/>
    </source>
</evidence>
<proteinExistence type="predicted"/>
<dbReference type="Proteomes" id="UP000033057">
    <property type="component" value="Chromosome"/>
</dbReference>
<evidence type="ECO:0000313" key="7">
    <source>
        <dbReference type="EMBL" id="AZF76089.1"/>
    </source>
</evidence>
<dbReference type="EMBL" id="CP033241">
    <property type="protein sequence ID" value="AZF83939.1"/>
    <property type="molecule type" value="Genomic_DNA"/>
</dbReference>
<dbReference type="KEGG" id="ssol:SULB_1475"/>
<dbReference type="Proteomes" id="UP000033106">
    <property type="component" value="Chromosome"/>
</dbReference>
<evidence type="ECO:0000313" key="1">
    <source>
        <dbReference type="EMBL" id="AKA73752.1"/>
    </source>
</evidence>
<dbReference type="AlphaFoldDB" id="A0A0E3K0N3"/>
<dbReference type="EMBL" id="CP033240">
    <property type="protein sequence ID" value="AZF81303.1"/>
    <property type="molecule type" value="Genomic_DNA"/>
</dbReference>
<sequence>MPNTFIKEDEDPEYDIFVSTDNVVIYLDLRWKELEYNRVKINTDGNKIYITDSINNRIIKVISLPIRIDPLTLTYKHKNGIFILQGNKLN</sequence>
<evidence type="ECO:0000313" key="5">
    <source>
        <dbReference type="EMBL" id="AZF70845.1"/>
    </source>
</evidence>
<dbReference type="EMBL" id="CP011056">
    <property type="protein sequence ID" value="AKA76449.1"/>
    <property type="molecule type" value="Genomic_DNA"/>
</dbReference>
<evidence type="ECO:0000313" key="11">
    <source>
        <dbReference type="EMBL" id="QPG50747.1"/>
    </source>
</evidence>
<evidence type="ECO:0000313" key="20">
    <source>
        <dbReference type="Proteomes" id="UP000273443"/>
    </source>
</evidence>
<evidence type="ECO:0000313" key="10">
    <source>
        <dbReference type="EMBL" id="AZF83939.1"/>
    </source>
</evidence>
<dbReference type="Proteomes" id="UP000282269">
    <property type="component" value="Chromosome"/>
</dbReference>
<evidence type="ECO:0000313" key="19">
    <source>
        <dbReference type="Proteomes" id="UP000273194"/>
    </source>
</evidence>
<evidence type="ECO:0000313" key="22">
    <source>
        <dbReference type="Proteomes" id="UP000278715"/>
    </source>
</evidence>
<dbReference type="Proteomes" id="UP000273194">
    <property type="component" value="Chromosome"/>
</dbReference>
<evidence type="ECO:0000313" key="14">
    <source>
        <dbReference type="Proteomes" id="UP000033085"/>
    </source>
</evidence>
<organism evidence="3 15">
    <name type="scientific">Saccharolobus solfataricus</name>
    <name type="common">Sulfolobus solfataricus</name>
    <dbReference type="NCBI Taxonomy" id="2287"/>
    <lineage>
        <taxon>Archaea</taxon>
        <taxon>Thermoproteota</taxon>
        <taxon>Thermoprotei</taxon>
        <taxon>Sulfolobales</taxon>
        <taxon>Sulfolobaceae</taxon>
        <taxon>Saccharolobus</taxon>
    </lineage>
</organism>
<dbReference type="EMBL" id="LT549890">
    <property type="protein sequence ID" value="SAI83988.1"/>
    <property type="molecule type" value="Genomic_DNA"/>
</dbReference>
<reference evidence="12" key="2">
    <citation type="submission" date="2016-04" db="EMBL/GenBank/DDBJ databases">
        <authorList>
            <person name="Evans L.H."/>
            <person name="Alamgir A."/>
            <person name="Owens N."/>
            <person name="Weber N.D."/>
            <person name="Virtaneva K."/>
            <person name="Barbian K."/>
            <person name="Babar A."/>
            <person name="Rosenke K."/>
        </authorList>
    </citation>
    <scope>NUCLEOTIDE SEQUENCE</scope>
    <source>
        <strain evidence="12">P1</strain>
    </source>
</reference>
<dbReference type="Proteomes" id="UP000278715">
    <property type="component" value="Chromosome"/>
</dbReference>
<reference evidence="16" key="3">
    <citation type="submission" date="2016-04" db="EMBL/GenBank/DDBJ databases">
        <authorList>
            <person name="Shah S.A."/>
            <person name="Garrett R.A."/>
        </authorList>
    </citation>
    <scope>NUCLEOTIDE SEQUENCE [LARGE SCALE GENOMIC DNA]</scope>
    <source>
        <strain evidence="16">ATCC 35091 / DSM 1616 / JCM 8930 / NBRC 15331 / P1</strain>
    </source>
</reference>
<dbReference type="Proteomes" id="UP000275843">
    <property type="component" value="Chromosome"/>
</dbReference>
<gene>
    <name evidence="11" type="ORF">HFC64_13805</name>
    <name evidence="12" type="ORF">SSOP1_0433</name>
    <name evidence="3" type="ORF">SULA_1474</name>
    <name evidence="1" type="ORF">SULB_1475</name>
    <name evidence="2" type="ORF">SULC_1473</name>
    <name evidence="4" type="ORF">SULG_07340</name>
    <name evidence="5" type="ORF">SULH_07340</name>
    <name evidence="6" type="ORF">SULI_07340</name>
    <name evidence="7" type="ORF">SULM_07340</name>
    <name evidence="8" type="ORF">SULN_07340</name>
    <name evidence="9" type="ORF">SULO_07350</name>
    <name evidence="10" type="ORF">SULZ_07580</name>
</gene>
<evidence type="ECO:0000313" key="13">
    <source>
        <dbReference type="Proteomes" id="UP000033057"/>
    </source>
</evidence>
<evidence type="ECO:0000313" key="16">
    <source>
        <dbReference type="Proteomes" id="UP000076770"/>
    </source>
</evidence>
<dbReference type="KEGG" id="ssoa:SULA_1474"/>
<evidence type="ECO:0000313" key="17">
    <source>
        <dbReference type="Proteomes" id="UP000267993"/>
    </source>
</evidence>
<dbReference type="EMBL" id="CP033239">
    <property type="protein sequence ID" value="AZF78700.1"/>
    <property type="molecule type" value="Genomic_DNA"/>
</dbReference>
<dbReference type="Proteomes" id="UP000594632">
    <property type="component" value="Chromosome"/>
</dbReference>
<dbReference type="Proteomes" id="UP000273443">
    <property type="component" value="Chromosome"/>
</dbReference>
<evidence type="ECO:0000313" key="12">
    <source>
        <dbReference type="EMBL" id="SAI83988.1"/>
    </source>
</evidence>
<dbReference type="OrthoDB" id="35294at2157"/>
<reference evidence="17 18" key="4">
    <citation type="journal article" date="2018" name="Proc. Natl. Acad. Sci. U.S.A.">
        <title>Nonmutational mechanism of inheritance in the Archaeon Sulfolobus solfataricus.</title>
        <authorList>
            <person name="Payne S."/>
            <person name="McCarthy S."/>
            <person name="Johnson T."/>
            <person name="North E."/>
            <person name="Blum P."/>
        </authorList>
    </citation>
    <scope>NUCLEOTIDE SEQUENCE [LARGE SCALE GENOMIC DNA]</scope>
    <source>
        <strain evidence="5 17">SARC-H</strain>
        <strain evidence="6 21">SARC-I</strain>
        <strain evidence="8 22">SARC-N</strain>
        <strain evidence="9 23">SARC-O</strain>
        <strain evidence="10 18">SUL120</strain>
        <strain evidence="4 19">SULG</strain>
        <strain evidence="7 20">SULM</strain>
    </source>
</reference>
<reference evidence="3" key="5">
    <citation type="submission" date="2018-10" db="EMBL/GenBank/DDBJ databases">
        <authorList>
            <person name="McCarthy S."/>
            <person name="Gradnigo J."/>
            <person name="Johnson T."/>
            <person name="Payne S."/>
            <person name="Lipzen A."/>
            <person name="Schackwitz W."/>
            <person name="Martin J."/>
            <person name="Moriyama E."/>
            <person name="Blum P."/>
        </authorList>
    </citation>
    <scope>NUCLEOTIDE SEQUENCE</scope>
    <source>
        <strain evidence="1">SARC-B</strain>
        <strain evidence="2">SARC-C</strain>
        <strain evidence="3">SULA</strain>
    </source>
</reference>
<dbReference type="Proteomes" id="UP000076770">
    <property type="component" value="Chromosome i"/>
</dbReference>
<dbReference type="Proteomes" id="UP000267993">
    <property type="component" value="Chromosome"/>
</dbReference>
<evidence type="ECO:0000313" key="24">
    <source>
        <dbReference type="Proteomes" id="UP000594632"/>
    </source>
</evidence>
<evidence type="ECO:0000313" key="8">
    <source>
        <dbReference type="EMBL" id="AZF78700.1"/>
    </source>
</evidence>
<evidence type="ECO:0000313" key="9">
    <source>
        <dbReference type="EMBL" id="AZF81303.1"/>
    </source>
</evidence>
<dbReference type="EMBL" id="CP033238">
    <property type="protein sequence ID" value="AZF76089.1"/>
    <property type="molecule type" value="Genomic_DNA"/>
</dbReference>
<dbReference type="Proteomes" id="UP000033085">
    <property type="component" value="Chromosome"/>
</dbReference>
<evidence type="ECO:0000313" key="15">
    <source>
        <dbReference type="Proteomes" id="UP000033106"/>
    </source>
</evidence>
<reference evidence="13 14" key="1">
    <citation type="journal article" date="2015" name="Genome Announc.">
        <title>Complete Genome Sequence of Sulfolobus solfataricus Strain 98/2 and Evolved Derivatives.</title>
        <authorList>
            <person name="McCarthy S."/>
            <person name="Gradnigo J."/>
            <person name="Johnson T."/>
            <person name="Payne S."/>
            <person name="Lipzen A."/>
            <person name="Martin J."/>
            <person name="Schackwitz W."/>
            <person name="Moriyama E."/>
            <person name="Blum P."/>
        </authorList>
    </citation>
    <scope>NUCLEOTIDE SEQUENCE [LARGE SCALE GENOMIC DNA]</scope>
    <source>
        <strain evidence="13">98/2 SULC</strain>
        <strain evidence="1">SARC-B</strain>
        <strain evidence="2">SARC-C</strain>
        <strain evidence="3 15">SULA</strain>
        <strain evidence="14">SULB</strain>
    </source>
</reference>
<protein>
    <recommendedName>
        <fullName evidence="25">YncE family protein</fullName>
    </recommendedName>
</protein>
<accession>A0A0E3K0N3</accession>
<evidence type="ECO:0000313" key="18">
    <source>
        <dbReference type="Proteomes" id="UP000269431"/>
    </source>
</evidence>
<dbReference type="EMBL" id="CP011055">
    <property type="protein sequence ID" value="AKA73752.1"/>
    <property type="molecule type" value="Genomic_DNA"/>
</dbReference>